<comment type="similarity">
    <text evidence="2 10">Belongs to the OMP decarboxylase family.</text>
</comment>
<evidence type="ECO:0000313" key="13">
    <source>
        <dbReference type="Proteomes" id="UP000504636"/>
    </source>
</evidence>
<feature type="binding site" evidence="9">
    <location>
        <position position="232"/>
    </location>
    <ligand>
        <name>substrate</name>
    </ligand>
</feature>
<organism evidence="12">
    <name type="scientific">Mytilinidion resinicola</name>
    <dbReference type="NCBI Taxonomy" id="574789"/>
    <lineage>
        <taxon>Eukaryota</taxon>
        <taxon>Fungi</taxon>
        <taxon>Dikarya</taxon>
        <taxon>Ascomycota</taxon>
        <taxon>Pezizomycotina</taxon>
        <taxon>Dothideomycetes</taxon>
        <taxon>Pleosporomycetidae</taxon>
        <taxon>Mytilinidiales</taxon>
        <taxon>Mytilinidiaceae</taxon>
        <taxon>Mytilinidion</taxon>
    </lineage>
</organism>
<feature type="binding site" evidence="9">
    <location>
        <position position="146"/>
    </location>
    <ligand>
        <name>substrate</name>
    </ligand>
</feature>
<dbReference type="InterPro" id="IPR001754">
    <property type="entry name" value="OMPdeCOase_dom"/>
</dbReference>
<dbReference type="EC" id="4.1.1.23" evidence="3 10"/>
<dbReference type="GO" id="GO:0006207">
    <property type="term" value="P:'de novo' pyrimidine nucleobase biosynthetic process"/>
    <property type="evidence" value="ECO:0007669"/>
    <property type="project" value="InterPro"/>
</dbReference>
<dbReference type="FunFam" id="3.20.20.70:FF:000114">
    <property type="entry name" value="Decarboxylase,orotidine phosphate"/>
    <property type="match status" value="1"/>
</dbReference>
<evidence type="ECO:0000256" key="6">
    <source>
        <dbReference type="ARBA" id="ARBA00022975"/>
    </source>
</evidence>
<evidence type="ECO:0000256" key="4">
    <source>
        <dbReference type="ARBA" id="ARBA00021923"/>
    </source>
</evidence>
<keyword evidence="13" id="KW-1185">Reference proteome</keyword>
<keyword evidence="6 10" id="KW-0665">Pyrimidine biosynthesis</keyword>
<dbReference type="GO" id="GO:0044205">
    <property type="term" value="P:'de novo' UMP biosynthetic process"/>
    <property type="evidence" value="ECO:0007669"/>
    <property type="project" value="UniProtKB-UniPathway"/>
</dbReference>
<dbReference type="PROSITE" id="PS00156">
    <property type="entry name" value="OMPDECASE"/>
    <property type="match status" value="1"/>
</dbReference>
<feature type="binding site" evidence="9">
    <location>
        <position position="40"/>
    </location>
    <ligand>
        <name>substrate</name>
    </ligand>
</feature>
<dbReference type="GeneID" id="54465373"/>
<dbReference type="Pfam" id="PF00215">
    <property type="entry name" value="OMPdecase"/>
    <property type="match status" value="1"/>
</dbReference>
<evidence type="ECO:0000256" key="10">
    <source>
        <dbReference type="RuleBase" id="RU000512"/>
    </source>
</evidence>
<dbReference type="SMART" id="SM00934">
    <property type="entry name" value="OMPdecase"/>
    <property type="match status" value="1"/>
</dbReference>
<evidence type="ECO:0000256" key="9">
    <source>
        <dbReference type="PIRSR" id="PIRSR614732-2"/>
    </source>
</evidence>
<feature type="binding site" evidence="9">
    <location>
        <position position="62"/>
    </location>
    <ligand>
        <name>substrate</name>
    </ligand>
</feature>
<dbReference type="GO" id="GO:0005829">
    <property type="term" value="C:cytosol"/>
    <property type="evidence" value="ECO:0007669"/>
    <property type="project" value="TreeGrafter"/>
</dbReference>
<feature type="binding site" evidence="9">
    <location>
        <position position="233"/>
    </location>
    <ligand>
        <name>substrate</name>
    </ligand>
</feature>
<reference evidence="12 14" key="1">
    <citation type="journal article" date="2020" name="Stud. Mycol.">
        <title>101 Dothideomycetes genomes: a test case for predicting lifestyles and emergence of pathogens.</title>
        <authorList>
            <person name="Haridas S."/>
            <person name="Albert R."/>
            <person name="Binder M."/>
            <person name="Bloem J."/>
            <person name="Labutti K."/>
            <person name="Salamov A."/>
            <person name="Andreopoulos B."/>
            <person name="Baker S."/>
            <person name="Barry K."/>
            <person name="Bills G."/>
            <person name="Bluhm B."/>
            <person name="Cannon C."/>
            <person name="Castanera R."/>
            <person name="Culley D."/>
            <person name="Daum C."/>
            <person name="Ezra D."/>
            <person name="Gonzalez J."/>
            <person name="Henrissat B."/>
            <person name="Kuo A."/>
            <person name="Liang C."/>
            <person name="Lipzen A."/>
            <person name="Lutzoni F."/>
            <person name="Magnuson J."/>
            <person name="Mondo S."/>
            <person name="Nolan M."/>
            <person name="Ohm R."/>
            <person name="Pangilinan J."/>
            <person name="Park H.-J."/>
            <person name="Ramirez L."/>
            <person name="Alfaro M."/>
            <person name="Sun H."/>
            <person name="Tritt A."/>
            <person name="Yoshinaga Y."/>
            <person name="Zwiers L.-H."/>
            <person name="Turgeon B."/>
            <person name="Goodwin S."/>
            <person name="Spatafora J."/>
            <person name="Crous P."/>
            <person name="Grigoriev I."/>
        </authorList>
    </citation>
    <scope>NUCLEOTIDE SEQUENCE</scope>
    <source>
        <strain evidence="12 14">CBS 304.34</strain>
    </source>
</reference>
<reference evidence="14" key="3">
    <citation type="submission" date="2025-04" db="UniProtKB">
        <authorList>
            <consortium name="RefSeq"/>
        </authorList>
    </citation>
    <scope>IDENTIFICATION</scope>
    <source>
        <strain evidence="14">CBS 304.34</strain>
    </source>
</reference>
<dbReference type="GO" id="GO:0004590">
    <property type="term" value="F:orotidine-5'-phosphate decarboxylase activity"/>
    <property type="evidence" value="ECO:0007669"/>
    <property type="project" value="UniProtKB-EC"/>
</dbReference>
<dbReference type="InterPro" id="IPR013785">
    <property type="entry name" value="Aldolase_TIM"/>
</dbReference>
<keyword evidence="5 10" id="KW-0210">Decarboxylase</keyword>
<sequence length="260" mass="28693">MASSSSLSYSNRAAKHQHPVTKRFFETADAEKSNLIVSADLTTTAELLDCAYVLGPYIDVLKTHVDLLSDFEPKTVEGLKFFSKKHNFMIFEDQKFVDIGNTVQKQYHGGALRISEFADIVNVSILAAEDLPYSNERAFIILADMTSKGSLATGTYTEKSVEFARKHSDCVIGFVAMKSLADINASLPAIPNEDFIIFTTGINWSSSGDKLGQQYKTPAQAVQGDADFIISGRGIYAAVDRVETAKQHQKEGWDAYLDRL</sequence>
<dbReference type="PANTHER" id="PTHR32119:SF2">
    <property type="entry name" value="OROTIDINE 5'-PHOSPHATE DECARBOXYLASE"/>
    <property type="match status" value="1"/>
</dbReference>
<gene>
    <name evidence="12 14" type="ORF">BDZ99DRAFT_510591</name>
</gene>
<dbReference type="UniPathway" id="UPA00070">
    <property type="reaction ID" value="UER00120"/>
</dbReference>
<comment type="catalytic activity">
    <reaction evidence="10">
        <text>orotidine 5'-phosphate + H(+) = UMP + CO2</text>
        <dbReference type="Rhea" id="RHEA:11596"/>
        <dbReference type="ChEBI" id="CHEBI:15378"/>
        <dbReference type="ChEBI" id="CHEBI:16526"/>
        <dbReference type="ChEBI" id="CHEBI:57538"/>
        <dbReference type="ChEBI" id="CHEBI:57865"/>
        <dbReference type="EC" id="4.1.1.23"/>
    </reaction>
</comment>
<evidence type="ECO:0000313" key="12">
    <source>
        <dbReference type="EMBL" id="KAF2807007.1"/>
    </source>
</evidence>
<evidence type="ECO:0000256" key="1">
    <source>
        <dbReference type="ARBA" id="ARBA00004861"/>
    </source>
</evidence>
<evidence type="ECO:0000259" key="11">
    <source>
        <dbReference type="SMART" id="SM00934"/>
    </source>
</evidence>
<evidence type="ECO:0000256" key="2">
    <source>
        <dbReference type="ARBA" id="ARBA00011018"/>
    </source>
</evidence>
<feature type="domain" description="Orotidine 5'-phosphate decarboxylase" evidence="11">
    <location>
        <begin position="34"/>
        <end position="248"/>
    </location>
</feature>
<protein>
    <recommendedName>
        <fullName evidence="4 10">Orotidine 5'-phosphate decarboxylase</fullName>
        <ecNumber evidence="3 10">4.1.1.23</ecNumber>
    </recommendedName>
</protein>
<dbReference type="PANTHER" id="PTHR32119">
    <property type="entry name" value="OROTIDINE 5'-PHOSPHATE DECARBOXYLASE"/>
    <property type="match status" value="1"/>
</dbReference>
<evidence type="ECO:0000256" key="5">
    <source>
        <dbReference type="ARBA" id="ARBA00022793"/>
    </source>
</evidence>
<dbReference type="Gene3D" id="3.20.20.70">
    <property type="entry name" value="Aldolase class I"/>
    <property type="match status" value="1"/>
</dbReference>
<feature type="binding site" evidence="9">
    <location>
        <position position="213"/>
    </location>
    <ligand>
        <name>substrate</name>
    </ligand>
</feature>
<dbReference type="RefSeq" id="XP_033573971.1">
    <property type="nucleotide sequence ID" value="XM_033724480.1"/>
</dbReference>
<feature type="active site" description="For OMPdecase activity" evidence="8">
    <location>
        <position position="98"/>
    </location>
</feature>
<dbReference type="OrthoDB" id="10263753at2759"/>
<feature type="active site" description="For OMPdecase activity" evidence="8">
    <location>
        <position position="95"/>
    </location>
</feature>
<dbReference type="Proteomes" id="UP000504636">
    <property type="component" value="Unplaced"/>
</dbReference>
<dbReference type="InterPro" id="IPR018089">
    <property type="entry name" value="OMPdecase_AS"/>
</dbReference>
<name>A0A6A6YGI1_9PEZI</name>
<dbReference type="InterPro" id="IPR014732">
    <property type="entry name" value="OMPdecase"/>
</dbReference>
<evidence type="ECO:0000256" key="8">
    <source>
        <dbReference type="PIRSR" id="PIRSR614732-1"/>
    </source>
</evidence>
<dbReference type="InterPro" id="IPR011060">
    <property type="entry name" value="RibuloseP-bd_barrel"/>
</dbReference>
<evidence type="ECO:0000256" key="3">
    <source>
        <dbReference type="ARBA" id="ARBA00012321"/>
    </source>
</evidence>
<dbReference type="EMBL" id="MU003706">
    <property type="protein sequence ID" value="KAF2807007.1"/>
    <property type="molecule type" value="Genomic_DNA"/>
</dbReference>
<dbReference type="SUPFAM" id="SSF51366">
    <property type="entry name" value="Ribulose-phoshate binding barrel"/>
    <property type="match status" value="1"/>
</dbReference>
<feature type="active site" description="For OMPdecase activity" evidence="8">
    <location>
        <position position="93"/>
    </location>
</feature>
<dbReference type="NCBIfam" id="TIGR01740">
    <property type="entry name" value="pyrF"/>
    <property type="match status" value="1"/>
</dbReference>
<proteinExistence type="inferred from homology"/>
<evidence type="ECO:0000313" key="14">
    <source>
        <dbReference type="RefSeq" id="XP_033573971.1"/>
    </source>
</evidence>
<dbReference type="CDD" id="cd04725">
    <property type="entry name" value="OMP_decarboxylase_like"/>
    <property type="match status" value="1"/>
</dbReference>
<evidence type="ECO:0000256" key="7">
    <source>
        <dbReference type="ARBA" id="ARBA00023239"/>
    </source>
</evidence>
<reference evidence="14" key="2">
    <citation type="submission" date="2020-04" db="EMBL/GenBank/DDBJ databases">
        <authorList>
            <consortium name="NCBI Genome Project"/>
        </authorList>
    </citation>
    <scope>NUCLEOTIDE SEQUENCE</scope>
    <source>
        <strain evidence="14">CBS 304.34</strain>
    </source>
</reference>
<comment type="pathway">
    <text evidence="1 10">Pyrimidine metabolism; UMP biosynthesis via de novo pathway; UMP from orotate: step 2/2.</text>
</comment>
<keyword evidence="7 10" id="KW-0456">Lyase</keyword>
<accession>A0A6A6YGI1</accession>
<dbReference type="AlphaFoldDB" id="A0A6A6YGI1"/>